<dbReference type="AlphaFoldDB" id="A0A0V1A4A8"/>
<evidence type="ECO:0000313" key="3">
    <source>
        <dbReference type="Proteomes" id="UP000054776"/>
    </source>
</evidence>
<feature type="compositionally biased region" description="Low complexity" evidence="1">
    <location>
        <begin position="53"/>
        <end position="65"/>
    </location>
</feature>
<dbReference type="InParanoid" id="A0A0V1A4A8"/>
<keyword evidence="3" id="KW-1185">Reference proteome</keyword>
<comment type="caution">
    <text evidence="2">The sequence shown here is derived from an EMBL/GenBank/DDBJ whole genome shotgun (WGS) entry which is preliminary data.</text>
</comment>
<feature type="region of interest" description="Disordered" evidence="1">
    <location>
        <begin position="39"/>
        <end position="88"/>
    </location>
</feature>
<gene>
    <name evidence="2" type="ORF">T01_6066</name>
</gene>
<accession>A0A0V1A4A8</accession>
<sequence>MYCSIQLRSEQLNFTNGSLALSQAYPRHTLPLAFTLADNSQITSPPQQHTGYGSRLGSSGSNRGNFQHSPPLGDGPQFITEPMLAQEE</sequence>
<organism evidence="2 3">
    <name type="scientific">Trichinella spiralis</name>
    <name type="common">Trichina worm</name>
    <dbReference type="NCBI Taxonomy" id="6334"/>
    <lineage>
        <taxon>Eukaryota</taxon>
        <taxon>Metazoa</taxon>
        <taxon>Ecdysozoa</taxon>
        <taxon>Nematoda</taxon>
        <taxon>Enoplea</taxon>
        <taxon>Dorylaimia</taxon>
        <taxon>Trichinellida</taxon>
        <taxon>Trichinellidae</taxon>
        <taxon>Trichinella</taxon>
    </lineage>
</organism>
<dbReference type="Proteomes" id="UP000054776">
    <property type="component" value="Unassembled WGS sequence"/>
</dbReference>
<feature type="compositionally biased region" description="Polar residues" evidence="1">
    <location>
        <begin position="39"/>
        <end position="51"/>
    </location>
</feature>
<reference evidence="2 3" key="1">
    <citation type="submission" date="2015-01" db="EMBL/GenBank/DDBJ databases">
        <title>Evolution of Trichinella species and genotypes.</title>
        <authorList>
            <person name="Korhonen P.K."/>
            <person name="Edoardo P."/>
            <person name="Giuseppe L.R."/>
            <person name="Gasser R.B."/>
        </authorList>
    </citation>
    <scope>NUCLEOTIDE SEQUENCE [LARGE SCALE GENOMIC DNA]</scope>
    <source>
        <strain evidence="2">ISS3</strain>
    </source>
</reference>
<evidence type="ECO:0000256" key="1">
    <source>
        <dbReference type="SAM" id="MobiDB-lite"/>
    </source>
</evidence>
<dbReference type="EMBL" id="JYDH01002124">
    <property type="protein sequence ID" value="KRY19696.1"/>
    <property type="molecule type" value="Genomic_DNA"/>
</dbReference>
<protein>
    <submittedName>
        <fullName evidence="2">Uncharacterized protein</fullName>
    </submittedName>
</protein>
<evidence type="ECO:0000313" key="2">
    <source>
        <dbReference type="EMBL" id="KRY19696.1"/>
    </source>
</evidence>
<proteinExistence type="predicted"/>
<name>A0A0V1A4A8_TRISP</name>